<feature type="region of interest" description="Disordered" evidence="2">
    <location>
        <begin position="789"/>
        <end position="808"/>
    </location>
</feature>
<dbReference type="RefSeq" id="XP_035297450.1">
    <property type="nucleotide sequence ID" value="XM_035441559.1"/>
</dbReference>
<reference evidence="5" key="3">
    <citation type="submission" date="2025-08" db="UniProtKB">
        <authorList>
            <consortium name="RefSeq"/>
        </authorList>
    </citation>
    <scope>IDENTIFICATION</scope>
    <source>
        <strain evidence="5">17A/GY</strain>
        <tissue evidence="5">Liver</tissue>
    </source>
</reference>
<proteinExistence type="predicted"/>
<name>A0A9J7GTJ1_CRIGR</name>
<feature type="compositionally biased region" description="Polar residues" evidence="2">
    <location>
        <begin position="286"/>
        <end position="302"/>
    </location>
</feature>
<feature type="domain" description="G protein-regulated inducer of neurite outgrowth C-terminal" evidence="3">
    <location>
        <begin position="796"/>
        <end position="930"/>
    </location>
</feature>
<dbReference type="Proteomes" id="UP001108280">
    <property type="component" value="Chromosome 3"/>
</dbReference>
<evidence type="ECO:0000256" key="2">
    <source>
        <dbReference type="SAM" id="MobiDB-lite"/>
    </source>
</evidence>
<feature type="region of interest" description="Disordered" evidence="2">
    <location>
        <begin position="871"/>
        <end position="909"/>
    </location>
</feature>
<dbReference type="InterPro" id="IPR032745">
    <property type="entry name" value="GRIN_C"/>
</dbReference>
<reference evidence="4" key="1">
    <citation type="journal article" date="2018" name="Biotechnol. Bioeng.">
        <title>A reference genome of the Chinese hamster based on a hybrid assembly strategy.</title>
        <authorList>
            <person name="Rupp O."/>
            <person name="MacDonald M.L."/>
            <person name="Li S."/>
            <person name="Dhiman H."/>
            <person name="Polson S."/>
            <person name="Griep S."/>
            <person name="Heffner K."/>
            <person name="Hernandez I."/>
            <person name="Brinkrolf K."/>
            <person name="Jadhav V."/>
            <person name="Samoudi M."/>
            <person name="Hao H."/>
            <person name="Kingham B."/>
            <person name="Goesmann A."/>
            <person name="Betenbaugh M.J."/>
            <person name="Lewis N.E."/>
            <person name="Borth N."/>
            <person name="Lee K.H."/>
        </authorList>
    </citation>
    <scope>NUCLEOTIDE SEQUENCE [LARGE SCALE GENOMIC DNA]</scope>
    <source>
        <strain evidence="4">17A/GY</strain>
    </source>
</reference>
<dbReference type="AlphaFoldDB" id="A0A9J7GTJ1"/>
<feature type="compositionally biased region" description="Basic and acidic residues" evidence="2">
    <location>
        <begin position="157"/>
        <end position="168"/>
    </location>
</feature>
<dbReference type="PANTHER" id="PTHR15718">
    <property type="entry name" value="G PROTEIN-REGULATED INDUCER OF NEURITE OUTGROWTH C-TERMINAL DOMAIN-CONTAINING PROTEIN"/>
    <property type="match status" value="1"/>
</dbReference>
<reference evidence="4" key="2">
    <citation type="journal article" date="2020" name="Biotechnol. Bioeng.">
        <title>Chromosome-scale scaffolds for the Chinese hamster reference genome assembly to facilitate the study of the CHO epigenome.</title>
        <authorList>
            <person name="Hilliard W."/>
            <person name="MacDonald M."/>
            <person name="Lee K.H."/>
        </authorList>
    </citation>
    <scope>NUCLEOTIDE SEQUENCE [LARGE SCALE GENOMIC DNA]</scope>
    <source>
        <strain evidence="4">17A/GY</strain>
    </source>
</reference>
<evidence type="ECO:0000313" key="4">
    <source>
        <dbReference type="Proteomes" id="UP001108280"/>
    </source>
</evidence>
<feature type="compositionally biased region" description="Low complexity" evidence="2">
    <location>
        <begin position="67"/>
        <end position="90"/>
    </location>
</feature>
<feature type="compositionally biased region" description="Polar residues" evidence="2">
    <location>
        <begin position="363"/>
        <end position="373"/>
    </location>
</feature>
<accession>A0A9J7GTJ1</accession>
<feature type="region of interest" description="Disordered" evidence="2">
    <location>
        <begin position="322"/>
        <end position="729"/>
    </location>
</feature>
<dbReference type="KEGG" id="cge:100767353"/>
<dbReference type="Pfam" id="PF15235">
    <property type="entry name" value="GRIN_C"/>
    <property type="match status" value="1"/>
</dbReference>
<dbReference type="GO" id="GO:0031175">
    <property type="term" value="P:neuron projection development"/>
    <property type="evidence" value="ECO:0007669"/>
    <property type="project" value="TreeGrafter"/>
</dbReference>
<feature type="compositionally biased region" description="Polar residues" evidence="2">
    <location>
        <begin position="147"/>
        <end position="156"/>
    </location>
</feature>
<feature type="compositionally biased region" description="Polar residues" evidence="2">
    <location>
        <begin position="428"/>
        <end position="441"/>
    </location>
</feature>
<feature type="region of interest" description="Disordered" evidence="2">
    <location>
        <begin position="1"/>
        <end position="309"/>
    </location>
</feature>
<dbReference type="GeneID" id="100767353"/>
<feature type="compositionally biased region" description="Basic and acidic residues" evidence="2">
    <location>
        <begin position="548"/>
        <end position="565"/>
    </location>
</feature>
<protein>
    <submittedName>
        <fullName evidence="5">LOW QUALITY PROTEIN: G protein-regulated inducer of neurite outgrowth 1 isoform X2</fullName>
    </submittedName>
</protein>
<feature type="compositionally biased region" description="Basic and acidic residues" evidence="2">
    <location>
        <begin position="258"/>
        <end position="277"/>
    </location>
</feature>
<dbReference type="OrthoDB" id="9937185at2759"/>
<dbReference type="GO" id="GO:0005886">
    <property type="term" value="C:plasma membrane"/>
    <property type="evidence" value="ECO:0007669"/>
    <property type="project" value="TreeGrafter"/>
</dbReference>
<evidence type="ECO:0000313" key="5">
    <source>
        <dbReference type="RefSeq" id="XP_035297450.1"/>
    </source>
</evidence>
<evidence type="ECO:0000259" key="3">
    <source>
        <dbReference type="Pfam" id="PF15235"/>
    </source>
</evidence>
<gene>
    <name evidence="5" type="primary">Gprin1</name>
</gene>
<feature type="region of interest" description="Disordered" evidence="2">
    <location>
        <begin position="756"/>
        <end position="779"/>
    </location>
</feature>
<feature type="compositionally biased region" description="Low complexity" evidence="2">
    <location>
        <begin position="886"/>
        <end position="901"/>
    </location>
</feature>
<feature type="compositionally biased region" description="Basic and acidic residues" evidence="2">
    <location>
        <begin position="415"/>
        <end position="427"/>
    </location>
</feature>
<comment type="function">
    <text evidence="1">May be involved in neurite outgrowth.</text>
</comment>
<dbReference type="InterPro" id="IPR026646">
    <property type="entry name" value="GPRIN2-like/GPRIN3"/>
</dbReference>
<organism evidence="4 5">
    <name type="scientific">Cricetulus griseus</name>
    <name type="common">Chinese hamster</name>
    <name type="synonym">Cricetulus barabensis griseus</name>
    <dbReference type="NCBI Taxonomy" id="10029"/>
    <lineage>
        <taxon>Eukaryota</taxon>
        <taxon>Metazoa</taxon>
        <taxon>Chordata</taxon>
        <taxon>Craniata</taxon>
        <taxon>Vertebrata</taxon>
        <taxon>Euteleostomi</taxon>
        <taxon>Mammalia</taxon>
        <taxon>Eutheria</taxon>
        <taxon>Euarchontoglires</taxon>
        <taxon>Glires</taxon>
        <taxon>Rodentia</taxon>
        <taxon>Myomorpha</taxon>
        <taxon>Muroidea</taxon>
        <taxon>Cricetidae</taxon>
        <taxon>Cricetinae</taxon>
        <taxon>Cricetulus</taxon>
    </lineage>
</organism>
<sequence length="933" mass="94318">MRSTEDPAWFQQLQKDASPFRPLCSPQDGSLGTGGPVMRDCCSSPKAIPTPPKHTLDHSLGMDSRYSSPSGAGEGASCSESSAGSLACLSPTCNPLPETVREHGALITGTSEKTAVGKPEPVPSADNPPTAPENRNPVFLEKMESISLKQADSTSPGKEEAGPLRKGESVLMGEVEPAICGKGEPGAVGRMDCTAPRKEDSVSLERVDPVCSSKVDTATPGGGNPGSSGKVDPRKEDPTYSGRENLGSTGKGDLVSLGEKEMEPPEKTDPASTKKTDSGFSEKPTPGSSSKTELGSSGTVTPGTKKVNPVCLGMVDPAAVGNTETLSSAKEGPPSSGEGGPMSVRMAKTGPAGRPEGVFSPKTDPTSVNSTGPPGSVDPDSLRDVELVSSVKPEILSSGQAERVSLVKTETLSSGREDPRSSRRVDHTTVTGTIKTSQKGNPESLGKTDPVSSSSADAKSLGAWGSVPASKTEAETEGKGGPLSLEKASPTASEKAEPLAFRKAGSANQGKAETVPSEEVGSTTAGKVVPTASGKLGLVSPGKVDPMATERAEGIPEAKAPERRNPVNSASASGSAEPKPGVKVVTPLPGASSPGKVEAPSSQEGQPRVSGKMDPSGKVDPTVSVEPVSLGKAESACPSPLSPEKATSSGGTPCGAAQPLGAAGSRGALPEPEPAASPGHTDLAAAAERSAAPPGPRTRDNFTKAPSWDAGRGRGGAAPPREDAGTQAGARACVSVAVSPMSPQDGAAGPAFSFQAAAAASTARAPSPAPGPPSRRDAGLQVSLGAAETRSVATGPMTPQAAAPPAAPPVFPEVRVRPGSVLAAAMAPQEAAEPVRDVSWDEKGMTWEVYGASMEVEVLGMAIQKHLERQIEEHGRQGAPAPPPAVRAGPGRAGSVRAAPADGAAKRPPGLFRALLQSVRRPRCCSRAGPTAE</sequence>
<dbReference type="CTD" id="114787"/>
<feature type="compositionally biased region" description="Basic and acidic residues" evidence="2">
    <location>
        <begin position="195"/>
        <end position="208"/>
    </location>
</feature>
<dbReference type="PANTHER" id="PTHR15718:SF7">
    <property type="entry name" value="G PROTEIN-REGULATED INDUCER OF NEURITE OUTGROWTH 1"/>
    <property type="match status" value="1"/>
</dbReference>
<keyword evidence="4" id="KW-1185">Reference proteome</keyword>
<feature type="compositionally biased region" description="Low complexity" evidence="2">
    <location>
        <begin position="756"/>
        <end position="766"/>
    </location>
</feature>
<evidence type="ECO:0000256" key="1">
    <source>
        <dbReference type="ARBA" id="ARBA00002358"/>
    </source>
</evidence>